<dbReference type="Proteomes" id="UP000239415">
    <property type="component" value="Unassembled WGS sequence"/>
</dbReference>
<evidence type="ECO:0000256" key="2">
    <source>
        <dbReference type="ARBA" id="ARBA00022801"/>
    </source>
</evidence>
<evidence type="ECO:0000256" key="3">
    <source>
        <dbReference type="ARBA" id="ARBA00022806"/>
    </source>
</evidence>
<dbReference type="PANTHER" id="PTHR43788">
    <property type="entry name" value="DNA2/NAM7 HELICASE FAMILY MEMBER"/>
    <property type="match status" value="1"/>
</dbReference>
<dbReference type="InterPro" id="IPR041679">
    <property type="entry name" value="DNA2/NAM7-like_C"/>
</dbReference>
<dbReference type="InterPro" id="IPR027417">
    <property type="entry name" value="P-loop_NTPase"/>
</dbReference>
<dbReference type="SUPFAM" id="SSF52540">
    <property type="entry name" value="P-loop containing nucleoside triphosphate hydrolases"/>
    <property type="match status" value="1"/>
</dbReference>
<dbReference type="Gene3D" id="3.40.50.300">
    <property type="entry name" value="P-loop containing nucleotide triphosphate hydrolases"/>
    <property type="match status" value="2"/>
</dbReference>
<gene>
    <name evidence="7" type="ORF">CLV67_101238</name>
</gene>
<feature type="region of interest" description="Disordered" evidence="5">
    <location>
        <begin position="60"/>
        <end position="80"/>
    </location>
</feature>
<dbReference type="GO" id="GO:0043139">
    <property type="term" value="F:5'-3' DNA helicase activity"/>
    <property type="evidence" value="ECO:0007669"/>
    <property type="project" value="TreeGrafter"/>
</dbReference>
<accession>A0A2T0KP54</accession>
<dbReference type="GO" id="GO:0005524">
    <property type="term" value="F:ATP binding"/>
    <property type="evidence" value="ECO:0007669"/>
    <property type="project" value="UniProtKB-KW"/>
</dbReference>
<evidence type="ECO:0000256" key="1">
    <source>
        <dbReference type="ARBA" id="ARBA00022741"/>
    </source>
</evidence>
<evidence type="ECO:0000256" key="5">
    <source>
        <dbReference type="SAM" id="MobiDB-lite"/>
    </source>
</evidence>
<comment type="caution">
    <text evidence="7">The sequence shown here is derived from an EMBL/GenBank/DDBJ whole genome shotgun (WGS) entry which is preliminary data.</text>
</comment>
<keyword evidence="1" id="KW-0547">Nucleotide-binding</keyword>
<dbReference type="Pfam" id="PF13087">
    <property type="entry name" value="AAA_12"/>
    <property type="match status" value="1"/>
</dbReference>
<dbReference type="Pfam" id="PF13604">
    <property type="entry name" value="AAA_30"/>
    <property type="match status" value="1"/>
</dbReference>
<keyword evidence="4" id="KW-0067">ATP-binding</keyword>
<keyword evidence="3" id="KW-0347">Helicase</keyword>
<organism evidence="7 8">
    <name type="scientific">Actinoplanes italicus</name>
    <dbReference type="NCBI Taxonomy" id="113567"/>
    <lineage>
        <taxon>Bacteria</taxon>
        <taxon>Bacillati</taxon>
        <taxon>Actinomycetota</taxon>
        <taxon>Actinomycetes</taxon>
        <taxon>Micromonosporales</taxon>
        <taxon>Micromonosporaceae</taxon>
        <taxon>Actinoplanes</taxon>
    </lineage>
</organism>
<keyword evidence="2" id="KW-0378">Hydrolase</keyword>
<feature type="domain" description="DNA2/NAM7 helicase-like C-terminal" evidence="6">
    <location>
        <begin position="414"/>
        <end position="505"/>
    </location>
</feature>
<dbReference type="InterPro" id="IPR050534">
    <property type="entry name" value="Coronavir_polyprotein_1ab"/>
</dbReference>
<evidence type="ECO:0000313" key="8">
    <source>
        <dbReference type="Proteomes" id="UP000239415"/>
    </source>
</evidence>
<reference evidence="7 8" key="1">
    <citation type="submission" date="2018-03" db="EMBL/GenBank/DDBJ databases">
        <title>Genomic Encyclopedia of Archaeal and Bacterial Type Strains, Phase II (KMG-II): from individual species to whole genera.</title>
        <authorList>
            <person name="Goeker M."/>
        </authorList>
    </citation>
    <scope>NUCLEOTIDE SEQUENCE [LARGE SCALE GENOMIC DNA]</scope>
    <source>
        <strain evidence="7 8">DSM 43146</strain>
    </source>
</reference>
<keyword evidence="8" id="KW-1185">Reference proteome</keyword>
<name>A0A2T0KP54_9ACTN</name>
<evidence type="ECO:0000313" key="7">
    <source>
        <dbReference type="EMBL" id="PRX25521.1"/>
    </source>
</evidence>
<sequence length="546" mass="58280">MPFPQHSKQFGLVGSQCATKAYRSQIVIVAFQAVGFELPVRHHESGSSGDDVHERPAVGARSRDAYAQPPAHPERGQLRDRPIPFALAHDSTDATVRGVGTDSVRGGRYRAGVSSHALVSPAEEAATVIAAVLHDLTHGDHRGVVVDSPPGAGKSTLVVRAAGELAATGEPLMIVAQTNEQVDDLIERLGTRSPEIGVGRLSAVDYEPTPRVRAHPACRVAAKVADLGSPPVTIGTAAKWATVTEGTWPWAIVDEAYQMRSDALLRVAPRFARALFVGDPGQLDPFSTVEVERWIGLSWDPMLSAVAVLLRHNPELPVHRLPVSWRLPASAAPVVAAAFYPFTGFRSGTGPGDRTLAFERPARDAFDAVLDTAAATGWGLHELAERFTVRTDAEAAAACATLAARALTRDGTAVSEAGTGPLTADRIAIGAAHRDQVAVIRSMLPPEAADVTVDTANRLQGREYDLTVVLHPLSGRRDATAFHLESGRLCVLTSRHRHSCVVVARAGIADLLDAHPSTEPVHLNVPVKFPDGWEANQSMLAHLYRQ</sequence>
<dbReference type="EMBL" id="PVMZ01000001">
    <property type="protein sequence ID" value="PRX25521.1"/>
    <property type="molecule type" value="Genomic_DNA"/>
</dbReference>
<dbReference type="PANTHER" id="PTHR43788:SF16">
    <property type="entry name" value="HELICASE WITH ZINC FINGER 2"/>
    <property type="match status" value="1"/>
</dbReference>
<evidence type="ECO:0000259" key="6">
    <source>
        <dbReference type="Pfam" id="PF13087"/>
    </source>
</evidence>
<dbReference type="AlphaFoldDB" id="A0A2T0KP54"/>
<evidence type="ECO:0000256" key="4">
    <source>
        <dbReference type="ARBA" id="ARBA00022840"/>
    </source>
</evidence>
<dbReference type="GO" id="GO:0016787">
    <property type="term" value="F:hydrolase activity"/>
    <property type="evidence" value="ECO:0007669"/>
    <property type="project" value="UniProtKB-KW"/>
</dbReference>
<protein>
    <submittedName>
        <fullName evidence="7">AAA domain-containing protein</fullName>
    </submittedName>
</protein>
<proteinExistence type="predicted"/>